<dbReference type="EMBL" id="JBHTKR010000002">
    <property type="protein sequence ID" value="MFD1193817.1"/>
    <property type="molecule type" value="Genomic_DNA"/>
</dbReference>
<dbReference type="Pfam" id="PF02771">
    <property type="entry name" value="Acyl-CoA_dh_N"/>
    <property type="match status" value="1"/>
</dbReference>
<name>A0ABW3TBA8_9RHOB</name>
<evidence type="ECO:0000313" key="5">
    <source>
        <dbReference type="Proteomes" id="UP001597151"/>
    </source>
</evidence>
<dbReference type="InterPro" id="IPR046373">
    <property type="entry name" value="Acyl-CoA_Oxase/DH_mid-dom_sf"/>
</dbReference>
<dbReference type="InterPro" id="IPR037069">
    <property type="entry name" value="AcylCoA_DH/ox_N_sf"/>
</dbReference>
<dbReference type="PANTHER" id="PTHR43884:SF12">
    <property type="entry name" value="ISOVALERYL-COA DEHYDROGENASE, MITOCHONDRIAL-RELATED"/>
    <property type="match status" value="1"/>
</dbReference>
<dbReference type="InterPro" id="IPR013107">
    <property type="entry name" value="Acyl-CoA_DH_C"/>
</dbReference>
<dbReference type="InterPro" id="IPR036250">
    <property type="entry name" value="AcylCo_DH-like_C"/>
</dbReference>
<dbReference type="Proteomes" id="UP001597151">
    <property type="component" value="Unassembled WGS sequence"/>
</dbReference>
<comment type="caution">
    <text evidence="4">The sequence shown here is derived from an EMBL/GenBank/DDBJ whole genome shotgun (WGS) entry which is preliminary data.</text>
</comment>
<evidence type="ECO:0000313" key="4">
    <source>
        <dbReference type="EMBL" id="MFD1193817.1"/>
    </source>
</evidence>
<dbReference type="SUPFAM" id="SSF47203">
    <property type="entry name" value="Acyl-CoA dehydrogenase C-terminal domain-like"/>
    <property type="match status" value="1"/>
</dbReference>
<reference evidence="5" key="1">
    <citation type="journal article" date="2019" name="Int. J. Syst. Evol. Microbiol.">
        <title>The Global Catalogue of Microorganisms (GCM) 10K type strain sequencing project: providing services to taxonomists for standard genome sequencing and annotation.</title>
        <authorList>
            <consortium name="The Broad Institute Genomics Platform"/>
            <consortium name="The Broad Institute Genome Sequencing Center for Infectious Disease"/>
            <person name="Wu L."/>
            <person name="Ma J."/>
        </authorList>
    </citation>
    <scope>NUCLEOTIDE SEQUENCE [LARGE SCALE GENOMIC DNA]</scope>
    <source>
        <strain evidence="5">CCUG 55328</strain>
    </source>
</reference>
<dbReference type="PIRSF" id="PIRSF016578">
    <property type="entry name" value="HsaA"/>
    <property type="match status" value="1"/>
</dbReference>
<dbReference type="Gene3D" id="1.10.540.10">
    <property type="entry name" value="Acyl-CoA dehydrogenase/oxidase, N-terminal domain"/>
    <property type="match status" value="1"/>
</dbReference>
<keyword evidence="5" id="KW-1185">Reference proteome</keyword>
<accession>A0ABW3TBA8</accession>
<evidence type="ECO:0000259" key="3">
    <source>
        <dbReference type="Pfam" id="PF08028"/>
    </source>
</evidence>
<dbReference type="SUPFAM" id="SSF56645">
    <property type="entry name" value="Acyl-CoA dehydrogenase NM domain-like"/>
    <property type="match status" value="1"/>
</dbReference>
<dbReference type="InterPro" id="IPR009100">
    <property type="entry name" value="AcylCoA_DH/oxidase_NM_dom_sf"/>
</dbReference>
<feature type="domain" description="Acyl-CoA dehydrogenase C-terminal" evidence="3">
    <location>
        <begin position="263"/>
        <end position="392"/>
    </location>
</feature>
<dbReference type="Pfam" id="PF08028">
    <property type="entry name" value="Acyl-CoA_dh_2"/>
    <property type="match status" value="1"/>
</dbReference>
<dbReference type="PANTHER" id="PTHR43884">
    <property type="entry name" value="ACYL-COA DEHYDROGENASE"/>
    <property type="match status" value="1"/>
</dbReference>
<sequence>MIESCSARALIKDPKRQPEERVMTLAHSNTFKQPRCLPVGDIRDALQRLSGTVAEQRAGFDAAGQLPDGLFDSLADLGLFRLLLPARLGGHELSALDFMDVVEDAAALDGSIGWLVGNGGGMGRVGGFLSEASAREIFDDPKAFIVAGTGGLGQVVATDGGVQVSGRWAFGSGAPHGTWFSPVCEVYENGVASGRKVLVYAPRKDVFLHDNWRVSGLCATGSVDFEFRDVLVPDRFVHDFQPEPNHPGTLYRLPTLSIFPWTVATVPLGLARGARDAFLRIASQRKRRGDSLALAERELVQSELGRIDAQLAAARVYLRQVMLDLLEGVEAGADLLPLRVRFRMGCTFASETALCAINRITEIAGAVSILQNSPLERYERDARAAAKHIAMSSVAYINGGKLALGQELLPSGY</sequence>
<organism evidence="4 5">
    <name type="scientific">Seohaeicola saemankumensis</name>
    <dbReference type="NCBI Taxonomy" id="481181"/>
    <lineage>
        <taxon>Bacteria</taxon>
        <taxon>Pseudomonadati</taxon>
        <taxon>Pseudomonadota</taxon>
        <taxon>Alphaproteobacteria</taxon>
        <taxon>Rhodobacterales</taxon>
        <taxon>Roseobacteraceae</taxon>
        <taxon>Seohaeicola</taxon>
    </lineage>
</organism>
<evidence type="ECO:0000256" key="1">
    <source>
        <dbReference type="ARBA" id="ARBA00023002"/>
    </source>
</evidence>
<dbReference type="InterPro" id="IPR013786">
    <property type="entry name" value="AcylCoA_DH/ox_N"/>
</dbReference>
<evidence type="ECO:0000259" key="2">
    <source>
        <dbReference type="Pfam" id="PF02771"/>
    </source>
</evidence>
<proteinExistence type="predicted"/>
<gene>
    <name evidence="4" type="ORF">ACFQ3C_03945</name>
</gene>
<dbReference type="Gene3D" id="2.40.110.10">
    <property type="entry name" value="Butyryl-CoA Dehydrogenase, subunit A, domain 2"/>
    <property type="match status" value="1"/>
</dbReference>
<dbReference type="Gene3D" id="1.20.140.10">
    <property type="entry name" value="Butyryl-CoA Dehydrogenase, subunit A, domain 3"/>
    <property type="match status" value="1"/>
</dbReference>
<keyword evidence="1" id="KW-0560">Oxidoreductase</keyword>
<protein>
    <submittedName>
        <fullName evidence="4">Acyl-CoA dehydrogenase family protein</fullName>
    </submittedName>
</protein>
<feature type="domain" description="Acyl-CoA dehydrogenase/oxidase N-terminal" evidence="2">
    <location>
        <begin position="52"/>
        <end position="122"/>
    </location>
</feature>